<evidence type="ECO:0000313" key="1">
    <source>
        <dbReference type="EMBL" id="NEI71068.1"/>
    </source>
</evidence>
<dbReference type="RefSeq" id="WP_163987547.1">
    <property type="nucleotide sequence ID" value="NZ_WUEY01000006.1"/>
</dbReference>
<proteinExistence type="predicted"/>
<sequence>MTNDKIQRFEAAVRANSYRTCDHGTEAEYQAARDDLSSALALPPGKPVAQMHDSGDGLGLRPIWFGRVPPEGAQLFAAPAPLPLAVKALEWNRDDDMASVEVSVTYYLERRPGYCALVTMAKGEPIRREPFPSAELAKAAAQADYETRIRSALSSPVGGMEEIKELQEQLRSARWANERDRSTVCDQVNIIKDEIARRSWLCSSRGSYEWDDERYQQEFSAALEVIGSAVEKLSSIASDWSHCPETDAEIQAARASSPTPASDIANLQERLMEAENIIKERDDRLALVDRISDLIGLPEYQELDQVAFELWMDQNRADIAALREENGILSEALKRMENCYEQLATTRTHEIYTAMIDGGQADALLDLDNARRNARSALQHVAKGERG</sequence>
<accession>A0A6L9U962</accession>
<evidence type="ECO:0000313" key="2">
    <source>
        <dbReference type="Proteomes" id="UP000483035"/>
    </source>
</evidence>
<gene>
    <name evidence="1" type="ORF">GR212_15925</name>
</gene>
<name>A0A6L9U962_9HYPH</name>
<organism evidence="1 2">
    <name type="scientific">Rhizobium lusitanum</name>
    <dbReference type="NCBI Taxonomy" id="293958"/>
    <lineage>
        <taxon>Bacteria</taxon>
        <taxon>Pseudomonadati</taxon>
        <taxon>Pseudomonadota</taxon>
        <taxon>Alphaproteobacteria</taxon>
        <taxon>Hyphomicrobiales</taxon>
        <taxon>Rhizobiaceae</taxon>
        <taxon>Rhizobium/Agrobacterium group</taxon>
        <taxon>Rhizobium</taxon>
    </lineage>
</organism>
<reference evidence="1 2" key="1">
    <citation type="submission" date="2019-12" db="EMBL/GenBank/DDBJ databases">
        <title>Rhizobium genotypes associated with high levels of biological nitrogen fixation by grain legumes in a temperate-maritime cropping system.</title>
        <authorList>
            <person name="Maluk M."/>
            <person name="Francesc Ferrando Molina F."/>
            <person name="Lopez Del Egido L."/>
            <person name="Lafos M."/>
            <person name="Langarica-Fuentes A."/>
            <person name="Gebre Yohannes G."/>
            <person name="Young M.W."/>
            <person name="Martin P."/>
            <person name="Gantlett R."/>
            <person name="Kenicer G."/>
            <person name="Hawes C."/>
            <person name="Begg G.S."/>
            <person name="Quilliam R.S."/>
            <person name="Squire G.R."/>
            <person name="Poole P.S."/>
            <person name="Young P.W."/>
            <person name="Iannetta P.M."/>
            <person name="James E.K."/>
        </authorList>
    </citation>
    <scope>NUCLEOTIDE SEQUENCE [LARGE SCALE GENOMIC DNA]</scope>
    <source>
        <strain evidence="1 2">JHI1118</strain>
    </source>
</reference>
<dbReference type="EMBL" id="WUEY01000006">
    <property type="protein sequence ID" value="NEI71068.1"/>
    <property type="molecule type" value="Genomic_DNA"/>
</dbReference>
<protein>
    <submittedName>
        <fullName evidence="1">Uncharacterized protein</fullName>
    </submittedName>
</protein>
<comment type="caution">
    <text evidence="1">The sequence shown here is derived from an EMBL/GenBank/DDBJ whole genome shotgun (WGS) entry which is preliminary data.</text>
</comment>
<dbReference type="AlphaFoldDB" id="A0A6L9U962"/>
<dbReference type="Proteomes" id="UP000483035">
    <property type="component" value="Unassembled WGS sequence"/>
</dbReference>